<feature type="transmembrane region" description="Helical" evidence="10">
    <location>
        <begin position="174"/>
        <end position="201"/>
    </location>
</feature>
<comment type="caution">
    <text evidence="11">The sequence shown here is derived from an EMBL/GenBank/DDBJ whole genome shotgun (WGS) entry which is preliminary data.</text>
</comment>
<dbReference type="GO" id="GO:0000009">
    <property type="term" value="F:alpha-1,6-mannosyltransferase activity"/>
    <property type="evidence" value="ECO:0007669"/>
    <property type="project" value="InterPro"/>
</dbReference>
<dbReference type="GO" id="GO:0005789">
    <property type="term" value="C:endoplasmic reticulum membrane"/>
    <property type="evidence" value="ECO:0007669"/>
    <property type="project" value="UniProtKB-SubCell"/>
</dbReference>
<dbReference type="UniPathway" id="UPA00196"/>
<protein>
    <recommendedName>
        <fullName evidence="12">Glycosyltransferase RgtA/B/C/D-like domain-containing protein</fullName>
    </recommendedName>
</protein>
<evidence type="ECO:0000313" key="11">
    <source>
        <dbReference type="EMBL" id="MPL58734.1"/>
    </source>
</evidence>
<keyword evidence="3" id="KW-0337">GPI-anchor biosynthesis</keyword>
<evidence type="ECO:0000256" key="9">
    <source>
        <dbReference type="ARBA" id="ARBA00023136"/>
    </source>
</evidence>
<keyword evidence="6 10" id="KW-0812">Transmembrane</keyword>
<comment type="subcellular location">
    <subcellularLocation>
        <location evidence="1">Endoplasmic reticulum membrane</location>
        <topology evidence="1">Multi-pass membrane protein</topology>
    </subcellularLocation>
</comment>
<sequence length="375" mass="43099">MLENYPDSRRLSARTIFLPFLLHTLLVIGSYLLAEYLPSRDPAGFINPDIGQHPIVSKLIKWDAHWYTYIVDNGYTTQSIVFFPVIIIFIKLLTFININTAAAGLLICNLFAFLSFWAMGAAFRLDMPESTTMKALLAYGVMPTAFFLNSVYTEPLFISFALTCIYFARQQKWWLAAAFAALATLTRNIGIILLLFLIVELYQNSSTTPRSKLFLLLPPAALMGFLLYNLWLTGNLFTFYYSQQLWGREFDYPWINIFNNILLIFKQWPYVEPGVFLDSCLVLLSIIGLTTLSLHPCFKIRPSYLVLGWLWLIIPLFSTSSVLPLYSLSRFVLILFPLYIFLAQVSKAIFYSFMIVSSLTLLICASLFMNWYWIG</sequence>
<feature type="transmembrane region" description="Helical" evidence="10">
    <location>
        <begin position="16"/>
        <end position="34"/>
    </location>
</feature>
<feature type="transmembrane region" description="Helical" evidence="10">
    <location>
        <begin position="104"/>
        <end position="125"/>
    </location>
</feature>
<keyword evidence="5" id="KW-0808">Transferase</keyword>
<feature type="transmembrane region" description="Helical" evidence="10">
    <location>
        <begin position="213"/>
        <end position="231"/>
    </location>
</feature>
<accession>A0A644SVU7</accession>
<dbReference type="InterPro" id="IPR007315">
    <property type="entry name" value="PIG-V/Gpi18"/>
</dbReference>
<reference evidence="11" key="1">
    <citation type="submission" date="2019-08" db="EMBL/GenBank/DDBJ databases">
        <authorList>
            <person name="Kucharzyk K."/>
            <person name="Murdoch R.W."/>
            <person name="Higgins S."/>
            <person name="Loffler F."/>
        </authorList>
    </citation>
    <scope>NUCLEOTIDE SEQUENCE</scope>
</reference>
<evidence type="ECO:0000256" key="7">
    <source>
        <dbReference type="ARBA" id="ARBA00022824"/>
    </source>
</evidence>
<organism evidence="11">
    <name type="scientific">bioreactor metagenome</name>
    <dbReference type="NCBI Taxonomy" id="1076179"/>
    <lineage>
        <taxon>unclassified sequences</taxon>
        <taxon>metagenomes</taxon>
        <taxon>ecological metagenomes</taxon>
    </lineage>
</organism>
<evidence type="ECO:0008006" key="12">
    <source>
        <dbReference type="Google" id="ProtNLM"/>
    </source>
</evidence>
<comment type="pathway">
    <text evidence="2">Glycolipid biosynthesis; glycosylphosphatidylinositol-anchor biosynthesis.</text>
</comment>
<feature type="transmembrane region" description="Helical" evidence="10">
    <location>
        <begin position="146"/>
        <end position="168"/>
    </location>
</feature>
<evidence type="ECO:0000256" key="8">
    <source>
        <dbReference type="ARBA" id="ARBA00022989"/>
    </source>
</evidence>
<gene>
    <name evidence="11" type="ORF">SDC9_04276</name>
</gene>
<keyword evidence="4" id="KW-0328">Glycosyltransferase</keyword>
<evidence type="ECO:0000256" key="10">
    <source>
        <dbReference type="SAM" id="Phobius"/>
    </source>
</evidence>
<evidence type="ECO:0000256" key="2">
    <source>
        <dbReference type="ARBA" id="ARBA00004687"/>
    </source>
</evidence>
<dbReference type="EMBL" id="VSSQ01000007">
    <property type="protein sequence ID" value="MPL58734.1"/>
    <property type="molecule type" value="Genomic_DNA"/>
</dbReference>
<evidence type="ECO:0000256" key="3">
    <source>
        <dbReference type="ARBA" id="ARBA00022502"/>
    </source>
</evidence>
<feature type="transmembrane region" description="Helical" evidence="10">
    <location>
        <begin position="275"/>
        <end position="294"/>
    </location>
</feature>
<keyword evidence="8 10" id="KW-1133">Transmembrane helix</keyword>
<feature type="transmembrane region" description="Helical" evidence="10">
    <location>
        <begin position="349"/>
        <end position="374"/>
    </location>
</feature>
<evidence type="ECO:0000256" key="6">
    <source>
        <dbReference type="ARBA" id="ARBA00022692"/>
    </source>
</evidence>
<dbReference type="PANTHER" id="PTHR12468">
    <property type="entry name" value="GPI MANNOSYLTRANSFERASE 2"/>
    <property type="match status" value="1"/>
</dbReference>
<dbReference type="GO" id="GO:0031501">
    <property type="term" value="C:mannosyltransferase complex"/>
    <property type="evidence" value="ECO:0007669"/>
    <property type="project" value="TreeGrafter"/>
</dbReference>
<proteinExistence type="predicted"/>
<evidence type="ECO:0000256" key="1">
    <source>
        <dbReference type="ARBA" id="ARBA00004477"/>
    </source>
</evidence>
<dbReference type="GO" id="GO:0004376">
    <property type="term" value="F:GPI mannosyltransferase activity"/>
    <property type="evidence" value="ECO:0007669"/>
    <property type="project" value="InterPro"/>
</dbReference>
<dbReference type="PANTHER" id="PTHR12468:SF2">
    <property type="entry name" value="GPI MANNOSYLTRANSFERASE 2"/>
    <property type="match status" value="1"/>
</dbReference>
<dbReference type="AlphaFoldDB" id="A0A644SVU7"/>
<keyword evidence="7" id="KW-0256">Endoplasmic reticulum</keyword>
<evidence type="ECO:0000256" key="4">
    <source>
        <dbReference type="ARBA" id="ARBA00022676"/>
    </source>
</evidence>
<name>A0A644SVU7_9ZZZZ</name>
<keyword evidence="9 10" id="KW-0472">Membrane</keyword>
<evidence type="ECO:0000256" key="5">
    <source>
        <dbReference type="ARBA" id="ARBA00022679"/>
    </source>
</evidence>
<dbReference type="GO" id="GO:0006506">
    <property type="term" value="P:GPI anchor biosynthetic process"/>
    <property type="evidence" value="ECO:0007669"/>
    <property type="project" value="UniProtKB-UniPathway"/>
</dbReference>
<feature type="transmembrane region" description="Helical" evidence="10">
    <location>
        <begin position="323"/>
        <end position="342"/>
    </location>
</feature>
<feature type="transmembrane region" description="Helical" evidence="10">
    <location>
        <begin position="80"/>
        <end position="98"/>
    </location>
</feature>
<feature type="transmembrane region" description="Helical" evidence="10">
    <location>
        <begin position="301"/>
        <end position="317"/>
    </location>
</feature>